<dbReference type="AlphaFoldDB" id="A0A846HCP8"/>
<comment type="caution">
    <text evidence="2">The sequence shown here is derived from an EMBL/GenBank/DDBJ whole genome shotgun (WGS) entry which is preliminary data.</text>
</comment>
<accession>A0A846HCP8</accession>
<evidence type="ECO:0000313" key="3">
    <source>
        <dbReference type="Proteomes" id="UP000031549"/>
    </source>
</evidence>
<dbReference type="InterPro" id="IPR024983">
    <property type="entry name" value="CHAT_dom"/>
</dbReference>
<sequence>MARKRSIFFRAVQSILKNRFRYQHRQKLVALFLALLTLIFSLIVPAIKVVAFESKLQPTFITSNALELEQQGKDYYDAGRFAEAAETWQQAADAYGKNEDDKNKNLINKAKALQSLGLYPEACSQLLQAFGKFNLTCQELINKDKDKDEEKNQNFIKDISSKSNVLNQIIGLRLLGEILQRFGELDLSQQVLEISLQASKEYPQQKSASQLALGNLERAIGNKNRDELDYKKILYTIEEKCEPESNKCEEQKEEVLGLYNQAFQHYEAAKPQALLITQIQAELNQLSLRIEMQAWWDEQIEKHQDLLHRQIKQLDTSEQSKQRLGDIQKILVNLPENKNYIQEKLNTIVKVEDLLPKIKSHLGNLSQSREKVYAQINFTHNLINLKNNTNKDYFSQQKIAKFLFDAIQEARNLKDKQAEAAALSNLARLYELQVPDREKLTKQEQLYLAQAKSFTQEAIKLYADINVDNRQILYRQRSQLGRILKAQGDIKAALASYAEAWNILQSLRGDLVTNADNQFAFRQDVEPVYREFIDLLVQAEINKIDVEKLVLLNNIPGANKSAKDETPKNPLDIARLVMESLQLAELDNFFQEPCSPAIAKPVQIDKIDKSTAVIYPIILENSLEVIVSRSGQSHNYPKKISKKEVRNTLEDFANLIYNDKVEPNSAINIVRTGNPKSELNSNKAKILQLSQKIYNWLIPLKLKQQLIKENIKTLVFVLDRPFQKIPIAALYDGKNYLVEKYNIVLNLGQQLIQPKPLEQKNFRILAAGVSEELEKVGTELDMIEEISNSLRVPYKELRNGNFNKKNLKEKIQSYPNVVHLATHGVFSSNRKQTFIMTGDNDRIYIDEFRNLLNPKDTIRNRNIELLVLSACQTASGDERAALGIAGVVLRSGANSTIATLWNVSDAATAVLMEEFYKNLTNRDKKMNRAEALRSAQISLLKGDEYNHPLYWAPFILAGNWI</sequence>
<dbReference type="InterPro" id="IPR011990">
    <property type="entry name" value="TPR-like_helical_dom_sf"/>
</dbReference>
<feature type="domain" description="CHAT" evidence="1">
    <location>
        <begin position="689"/>
        <end position="959"/>
    </location>
</feature>
<evidence type="ECO:0000259" key="1">
    <source>
        <dbReference type="Pfam" id="PF12770"/>
    </source>
</evidence>
<evidence type="ECO:0000313" key="2">
    <source>
        <dbReference type="EMBL" id="NEU74474.1"/>
    </source>
</evidence>
<protein>
    <submittedName>
        <fullName evidence="2">CHAT domain-containing protein</fullName>
    </submittedName>
</protein>
<reference evidence="2 3" key="1">
    <citation type="journal article" date="2015" name="Genome Announc.">
        <title>Draft Genome Sequence of Cyanobacterium Hassallia byssoidea Strain VB512170, Isolated from Monuments in India.</title>
        <authorList>
            <person name="Singh D."/>
            <person name="Chandrababunaidu M.M."/>
            <person name="Panda A."/>
            <person name="Sen D."/>
            <person name="Bhattacharyya S."/>
            <person name="Adhikary S.P."/>
            <person name="Tripathy S."/>
        </authorList>
    </citation>
    <scope>NUCLEOTIDE SEQUENCE [LARGE SCALE GENOMIC DNA]</scope>
    <source>
        <strain evidence="2 3">VB512170</strain>
    </source>
</reference>
<dbReference type="RefSeq" id="WP_052325754.1">
    <property type="nucleotide sequence ID" value="NZ_JTCM02000042.1"/>
</dbReference>
<name>A0A846HCP8_9CYAN</name>
<dbReference type="EMBL" id="JTCM02000042">
    <property type="protein sequence ID" value="NEU74474.1"/>
    <property type="molecule type" value="Genomic_DNA"/>
</dbReference>
<dbReference type="Proteomes" id="UP000031549">
    <property type="component" value="Unassembled WGS sequence"/>
</dbReference>
<dbReference type="Pfam" id="PF12770">
    <property type="entry name" value="CHAT"/>
    <property type="match status" value="1"/>
</dbReference>
<dbReference type="SUPFAM" id="SSF48452">
    <property type="entry name" value="TPR-like"/>
    <property type="match status" value="1"/>
</dbReference>
<proteinExistence type="predicted"/>
<organism evidence="2 3">
    <name type="scientific">Hassallia byssoidea VB512170</name>
    <dbReference type="NCBI Taxonomy" id="1304833"/>
    <lineage>
        <taxon>Bacteria</taxon>
        <taxon>Bacillati</taxon>
        <taxon>Cyanobacteriota</taxon>
        <taxon>Cyanophyceae</taxon>
        <taxon>Nostocales</taxon>
        <taxon>Tolypothrichaceae</taxon>
        <taxon>Hassallia</taxon>
    </lineage>
</organism>
<keyword evidence="3" id="KW-1185">Reference proteome</keyword>
<dbReference type="Gene3D" id="1.25.40.10">
    <property type="entry name" value="Tetratricopeptide repeat domain"/>
    <property type="match status" value="2"/>
</dbReference>
<gene>
    <name evidence="2" type="ORF">PI95_018390</name>
</gene>